<gene>
    <name evidence="1" type="ordered locus">CNE_BB1p07130</name>
</gene>
<name>F8GXR0_CUPNN</name>
<evidence type="ECO:0008006" key="3">
    <source>
        <dbReference type="Google" id="ProtNLM"/>
    </source>
</evidence>
<reference evidence="1 2" key="1">
    <citation type="journal article" date="2011" name="J. Bacteriol.">
        <title>Complete genome sequence of the type strain Cupriavidus necator N-1.</title>
        <authorList>
            <person name="Poehlein A."/>
            <person name="Kusian B."/>
            <person name="Friedrich B."/>
            <person name="Daniel R."/>
            <person name="Bowien B."/>
        </authorList>
    </citation>
    <scope>NUCLEOTIDE SEQUENCE [LARGE SCALE GENOMIC DNA]</scope>
    <source>
        <strain evidence="2">ATCC 43291 / DSM 13513 / CCUG 52238 / LMG 8453 / N-1</strain>
        <plasmid evidence="1 2">pBB1</plasmid>
    </source>
</reference>
<dbReference type="GeneID" id="34311666"/>
<proteinExistence type="predicted"/>
<evidence type="ECO:0000313" key="1">
    <source>
        <dbReference type="EMBL" id="AEI82130.1"/>
    </source>
</evidence>
<evidence type="ECO:0000313" key="2">
    <source>
        <dbReference type="Proteomes" id="UP000006798"/>
    </source>
</evidence>
<sequence length="66" mass="7609">MEDSFFYKNHDVVMELSERTFGHWHWSYTLDGQGTFESQCDAFGTRELAMVDAKSNAQARIDRASS</sequence>
<geneLocation type="plasmid" evidence="1 2">
    <name>pBB1</name>
</geneLocation>
<organism evidence="1 2">
    <name type="scientific">Cupriavidus necator (strain ATCC 43291 / DSM 13513 / CCUG 52238 / LMG 8453 / N-1)</name>
    <name type="common">Ralstonia eutropha</name>
    <dbReference type="NCBI Taxonomy" id="1042878"/>
    <lineage>
        <taxon>Bacteria</taxon>
        <taxon>Pseudomonadati</taxon>
        <taxon>Pseudomonadota</taxon>
        <taxon>Betaproteobacteria</taxon>
        <taxon>Burkholderiales</taxon>
        <taxon>Burkholderiaceae</taxon>
        <taxon>Cupriavidus</taxon>
    </lineage>
</organism>
<dbReference type="RefSeq" id="WP_013959173.1">
    <property type="nucleotide sequence ID" value="NC_015727.1"/>
</dbReference>
<accession>F8GXR0</accession>
<dbReference type="AlphaFoldDB" id="F8GXR0"/>
<keyword evidence="1" id="KW-0614">Plasmid</keyword>
<dbReference type="KEGG" id="cnc:CNE_BB1p07130"/>
<protein>
    <recommendedName>
        <fullName evidence="3">DUF1508 domain-containing protein</fullName>
    </recommendedName>
</protein>
<dbReference type="EMBL" id="CP002879">
    <property type="protein sequence ID" value="AEI82130.1"/>
    <property type="molecule type" value="Genomic_DNA"/>
</dbReference>
<dbReference type="Proteomes" id="UP000006798">
    <property type="component" value="Plasmid pBB1"/>
</dbReference>
<dbReference type="HOGENOM" id="CLU_2823894_0_0_4"/>